<dbReference type="GO" id="GO:0008422">
    <property type="term" value="F:beta-glucosidase activity"/>
    <property type="evidence" value="ECO:0007669"/>
    <property type="project" value="TreeGrafter"/>
</dbReference>
<dbReference type="InterPro" id="IPR017853">
    <property type="entry name" value="GH"/>
</dbReference>
<feature type="domain" description="DUF5620" evidence="10">
    <location>
        <begin position="220"/>
        <end position="320"/>
    </location>
</feature>
<keyword evidence="4" id="KW-0119">Carbohydrate metabolism</keyword>
<dbReference type="AlphaFoldDB" id="A0A315Y0D6"/>
<dbReference type="GO" id="GO:0009986">
    <property type="term" value="C:cell surface"/>
    <property type="evidence" value="ECO:0007669"/>
    <property type="project" value="TreeGrafter"/>
</dbReference>
<keyword evidence="5" id="KW-0326">Glycosidase</keyword>
<dbReference type="InterPro" id="IPR040753">
    <property type="entry name" value="DUF5620"/>
</dbReference>
<reference evidence="11 12" key="1">
    <citation type="submission" date="2018-05" db="EMBL/GenBank/DDBJ databases">
        <title>The Hungate 1000. A catalogue of reference genomes from the rumen microbiome.</title>
        <authorList>
            <person name="Kelly W."/>
        </authorList>
    </citation>
    <scope>NUCLEOTIDE SEQUENCE [LARGE SCALE GENOMIC DNA]</scope>
    <source>
        <strain evidence="11 12">SAb67</strain>
    </source>
</reference>
<dbReference type="RefSeq" id="WP_109726445.1">
    <property type="nucleotide sequence ID" value="NZ_QGDI01000006.1"/>
</dbReference>
<proteinExistence type="inferred from homology"/>
<feature type="chain" id="PRO_5038683852" evidence="8">
    <location>
        <begin position="23"/>
        <end position="686"/>
    </location>
</feature>
<dbReference type="PANTHER" id="PTHR31297">
    <property type="entry name" value="GLUCAN ENDO-1,6-BETA-GLUCOSIDASE B"/>
    <property type="match status" value="1"/>
</dbReference>
<sequence>MKKKTIALFTAAAMLLTAVSCAKKGGSSAVSEKEKETSATSITTAKTEEETTEMATEHISPVETVSATLGSQLTADRTIGKAAGSNTTKFPLADLIEEGDKIRSFTFTIYSDNGGDIGEFKGGFGISVADECPAKTNDYWYQSPDMTFPTQGSYGEITWNVPEELTDYIGANGEVLFGYWWGNAEKIRIENVVCRFDRTRNVPVDGTADADVGKSVSYADENNIISVPLDFIPEGTVPEVVTFNISSDGSFGKYTGAFGINSSAGSYQSIDTAVFTDSSELELTWFVPNAAKAYMAQNNELILGYWWSERPTVTLNKVSVKYSQQLGYVPPVTTTAAAAAAAETTTTAAAASAGFRSAQEIVSEIKVGWNLGNSLDSYNTGRAGTDTETGWGNPKTTKEIIQNVKKAGFNAVRIPVTWAEHMDNTTIQAAWMNRVQEVVDYAYNEGLFVILDMHHDDYIWFDPKDASYADDSARLKSIWQQIAARFADYGDRLIFEGMNEPRTVGSSMEWMGGTASERAVINRYAQDFVSTVRESGGKNAARTLIVTTYAASADTVALNDMGVPAGGNIILSVHYYAPWKFSDGSEKTFTDSGKSEIDEKFKELKRKFIDKRIPVIIDEFGCVNSAAESERSAYYEYYISHAKEQGIKCFVWDNGKMNGDSSFGLFNRSKLTWNDTLLKAIMEGAK</sequence>
<evidence type="ECO:0000313" key="11">
    <source>
        <dbReference type="EMBL" id="PWJ12582.1"/>
    </source>
</evidence>
<evidence type="ECO:0000313" key="12">
    <source>
        <dbReference type="Proteomes" id="UP000245720"/>
    </source>
</evidence>
<feature type="signal peptide" evidence="8">
    <location>
        <begin position="1"/>
        <end position="22"/>
    </location>
</feature>
<dbReference type="GO" id="GO:0005576">
    <property type="term" value="C:extracellular region"/>
    <property type="evidence" value="ECO:0007669"/>
    <property type="project" value="TreeGrafter"/>
</dbReference>
<evidence type="ECO:0000256" key="5">
    <source>
        <dbReference type="ARBA" id="ARBA00023295"/>
    </source>
</evidence>
<comment type="caution">
    <text evidence="11">The sequence shown here is derived from an EMBL/GenBank/DDBJ whole genome shotgun (WGS) entry which is preliminary data.</text>
</comment>
<evidence type="ECO:0000259" key="10">
    <source>
        <dbReference type="Pfam" id="PF18522"/>
    </source>
</evidence>
<name>A0A315Y0D6_RUMFL</name>
<dbReference type="EMBL" id="QGDI01000006">
    <property type="protein sequence ID" value="PWJ12582.1"/>
    <property type="molecule type" value="Genomic_DNA"/>
</dbReference>
<evidence type="ECO:0000256" key="6">
    <source>
        <dbReference type="ARBA" id="ARBA00023326"/>
    </source>
</evidence>
<dbReference type="InterPro" id="IPR050386">
    <property type="entry name" value="Glycosyl_hydrolase_5"/>
</dbReference>
<protein>
    <submittedName>
        <fullName evidence="11">Aryl-phospho-beta-D-glucosidase BglC (GH1 family)</fullName>
    </submittedName>
</protein>
<feature type="region of interest" description="Disordered" evidence="7">
    <location>
        <begin position="27"/>
        <end position="57"/>
    </location>
</feature>
<evidence type="ECO:0000256" key="1">
    <source>
        <dbReference type="ARBA" id="ARBA00005641"/>
    </source>
</evidence>
<dbReference type="SUPFAM" id="SSF51445">
    <property type="entry name" value="(Trans)glycosidases"/>
    <property type="match status" value="1"/>
</dbReference>
<accession>A0A315Y0D6</accession>
<gene>
    <name evidence="11" type="ORF">IE37_01665</name>
</gene>
<dbReference type="Gene3D" id="3.20.20.80">
    <property type="entry name" value="Glycosidases"/>
    <property type="match status" value="1"/>
</dbReference>
<dbReference type="PANTHER" id="PTHR31297:SF41">
    <property type="entry name" value="ENDOGLUCANASE, PUTATIVE (AFU_ORTHOLOGUE AFUA_5G01830)-RELATED"/>
    <property type="match status" value="1"/>
</dbReference>
<dbReference type="PROSITE" id="PS00659">
    <property type="entry name" value="GLYCOSYL_HYDROL_F5"/>
    <property type="match status" value="1"/>
</dbReference>
<evidence type="ECO:0000256" key="7">
    <source>
        <dbReference type="SAM" id="MobiDB-lite"/>
    </source>
</evidence>
<comment type="similarity">
    <text evidence="1">Belongs to the glycosyl hydrolase 5 (cellulase A) family.</text>
</comment>
<dbReference type="PROSITE" id="PS51257">
    <property type="entry name" value="PROKAR_LIPOPROTEIN"/>
    <property type="match status" value="1"/>
</dbReference>
<evidence type="ECO:0000256" key="4">
    <source>
        <dbReference type="ARBA" id="ARBA00023277"/>
    </source>
</evidence>
<keyword evidence="2" id="KW-0378">Hydrolase</keyword>
<dbReference type="InterPro" id="IPR001547">
    <property type="entry name" value="Glyco_hydro_5"/>
</dbReference>
<evidence type="ECO:0000256" key="3">
    <source>
        <dbReference type="ARBA" id="ARBA00023001"/>
    </source>
</evidence>
<dbReference type="Proteomes" id="UP000245720">
    <property type="component" value="Unassembled WGS sequence"/>
</dbReference>
<dbReference type="Pfam" id="PF00150">
    <property type="entry name" value="Cellulase"/>
    <property type="match status" value="1"/>
</dbReference>
<evidence type="ECO:0000256" key="2">
    <source>
        <dbReference type="ARBA" id="ARBA00022801"/>
    </source>
</evidence>
<evidence type="ECO:0000259" key="9">
    <source>
        <dbReference type="Pfam" id="PF00150"/>
    </source>
</evidence>
<dbReference type="GO" id="GO:0030245">
    <property type="term" value="P:cellulose catabolic process"/>
    <property type="evidence" value="ECO:0007669"/>
    <property type="project" value="UniProtKB-KW"/>
</dbReference>
<keyword evidence="6" id="KW-0624">Polysaccharide degradation</keyword>
<keyword evidence="3" id="KW-0136">Cellulose degradation</keyword>
<feature type="domain" description="Glycoside hydrolase family 5" evidence="9">
    <location>
        <begin position="384"/>
        <end position="656"/>
    </location>
</feature>
<feature type="domain" description="DUF5620" evidence="10">
    <location>
        <begin position="83"/>
        <end position="194"/>
    </location>
</feature>
<dbReference type="OrthoDB" id="9800955at2"/>
<keyword evidence="8" id="KW-0732">Signal</keyword>
<dbReference type="InterPro" id="IPR018087">
    <property type="entry name" value="Glyco_hydro_5_CS"/>
</dbReference>
<dbReference type="Pfam" id="PF18522">
    <property type="entry name" value="DUF5620"/>
    <property type="match status" value="2"/>
</dbReference>
<organism evidence="11 12">
    <name type="scientific">Ruminococcus flavefaciens</name>
    <dbReference type="NCBI Taxonomy" id="1265"/>
    <lineage>
        <taxon>Bacteria</taxon>
        <taxon>Bacillati</taxon>
        <taxon>Bacillota</taxon>
        <taxon>Clostridia</taxon>
        <taxon>Eubacteriales</taxon>
        <taxon>Oscillospiraceae</taxon>
        <taxon>Ruminococcus</taxon>
    </lineage>
</organism>
<evidence type="ECO:0000256" key="8">
    <source>
        <dbReference type="SAM" id="SignalP"/>
    </source>
</evidence>